<gene>
    <name evidence="1" type="ORF">ETSY1_00820</name>
</gene>
<proteinExistence type="predicted"/>
<dbReference type="EMBL" id="AZHW01000066">
    <property type="protein sequence ID" value="ETX03247.1"/>
    <property type="molecule type" value="Genomic_DNA"/>
</dbReference>
<dbReference type="AlphaFoldDB" id="W4M0Q6"/>
<evidence type="ECO:0000313" key="1">
    <source>
        <dbReference type="EMBL" id="ETX03247.1"/>
    </source>
</evidence>
<dbReference type="HOGENOM" id="CLU_2750216_0_0_7"/>
<reference evidence="1 2" key="1">
    <citation type="journal article" date="2014" name="Nature">
        <title>An environmental bacterial taxon with a large and distinct metabolic repertoire.</title>
        <authorList>
            <person name="Wilson M.C."/>
            <person name="Mori T."/>
            <person name="Ruckert C."/>
            <person name="Uria A.R."/>
            <person name="Helf M.J."/>
            <person name="Takada K."/>
            <person name="Gernert C."/>
            <person name="Steffens U.A."/>
            <person name="Heycke N."/>
            <person name="Schmitt S."/>
            <person name="Rinke C."/>
            <person name="Helfrich E.J."/>
            <person name="Brachmann A.O."/>
            <person name="Gurgui C."/>
            <person name="Wakimoto T."/>
            <person name="Kracht M."/>
            <person name="Crusemann M."/>
            <person name="Hentschel U."/>
            <person name="Abe I."/>
            <person name="Matsunaga S."/>
            <person name="Kalinowski J."/>
            <person name="Takeyama H."/>
            <person name="Piel J."/>
        </authorList>
    </citation>
    <scope>NUCLEOTIDE SEQUENCE [LARGE SCALE GENOMIC DNA]</scope>
    <source>
        <strain evidence="2">TSY1</strain>
    </source>
</reference>
<accession>W4M0Q6</accession>
<sequence>MLLLLNLAIEIQSFFFQADDMPHARRESCLLAEVLKKRVVMILMTLNLQNIYQPWSHSLKGIRKHDNIAC</sequence>
<protein>
    <submittedName>
        <fullName evidence="1">Uncharacterized protein</fullName>
    </submittedName>
</protein>
<keyword evidence="2" id="KW-1185">Reference proteome</keyword>
<comment type="caution">
    <text evidence="1">The sequence shown here is derived from an EMBL/GenBank/DDBJ whole genome shotgun (WGS) entry which is preliminary data.</text>
</comment>
<dbReference type="Proteomes" id="UP000019141">
    <property type="component" value="Unassembled WGS sequence"/>
</dbReference>
<name>W4M0Q6_ENTF1</name>
<organism evidence="1 2">
    <name type="scientific">Entotheonella factor</name>
    <dbReference type="NCBI Taxonomy" id="1429438"/>
    <lineage>
        <taxon>Bacteria</taxon>
        <taxon>Pseudomonadati</taxon>
        <taxon>Nitrospinota/Tectimicrobiota group</taxon>
        <taxon>Candidatus Tectimicrobiota</taxon>
        <taxon>Candidatus Entotheonellia</taxon>
        <taxon>Candidatus Entotheonellales</taxon>
        <taxon>Candidatus Entotheonellaceae</taxon>
        <taxon>Candidatus Entotheonella</taxon>
    </lineage>
</organism>
<evidence type="ECO:0000313" key="2">
    <source>
        <dbReference type="Proteomes" id="UP000019141"/>
    </source>
</evidence>